<sequence>MSYRGTASSPLAESASRRTFLQLTGVSSAAFLLGIGACPAPVSAAESLPADPFTLGVASGDPLPDGVVLWTRLAPTPLDPEGRGGMPERDFAVSYEVATDERFSTIVRRGTAVATPELGHSVHPEVKGLEPGRVYHYRFRVGKHVSRAGRTRTAPAAAIAPQKLAFASASCQAWYEGYYTAYRHMVADELDAIFFLGDYVYEYAIRAGANLKRPVALGSEHAVKVRTLAQYRLRYSLTKTDPDLQAAHAAAAWIVTWDDHEVENNYAGGVSQYKITEKEFLTQRAAAYQAFYENLPLRSVNTPNGPSARLYRTVSFGRLADIHALDTRQYRNTYPDTNASGVAQERHNPDRSILGAAQEQWLTEALHSSRANWNILANQVLMAQLDMGGADDHLYFYDRWDGFTASRDRLVAAVLDAQPPNFAVLTGDLHRSTVAELRTDYDDPDASVIGVELACTSISSGTDGAATDTLAANWLSNEHIRLYNAQRGYLRFDLDKEGLHADYRVLPYVSKENAPVSTLTRFTVPHGEPGVAQQSPLL</sequence>
<dbReference type="Proteomes" id="UP001165092">
    <property type="component" value="Unassembled WGS sequence"/>
</dbReference>
<dbReference type="InterPro" id="IPR032093">
    <property type="entry name" value="PhoD_N"/>
</dbReference>
<reference evidence="3" key="1">
    <citation type="submission" date="2023-02" db="EMBL/GenBank/DDBJ databases">
        <title>Nocardiopsis ansamitocini NBRC 112285.</title>
        <authorList>
            <person name="Ichikawa N."/>
            <person name="Sato H."/>
            <person name="Tonouchi N."/>
        </authorList>
    </citation>
    <scope>NUCLEOTIDE SEQUENCE</scope>
    <source>
        <strain evidence="3">NBRC 112285</strain>
    </source>
</reference>
<name>A0A9W6P4I4_9ACTN</name>
<evidence type="ECO:0000259" key="2">
    <source>
        <dbReference type="Pfam" id="PF16655"/>
    </source>
</evidence>
<evidence type="ECO:0000259" key="1">
    <source>
        <dbReference type="Pfam" id="PF09423"/>
    </source>
</evidence>
<dbReference type="SUPFAM" id="SSF56300">
    <property type="entry name" value="Metallo-dependent phosphatases"/>
    <property type="match status" value="1"/>
</dbReference>
<dbReference type="InterPro" id="IPR052900">
    <property type="entry name" value="Phospholipid_Metab_Enz"/>
</dbReference>
<dbReference type="Pfam" id="PF09423">
    <property type="entry name" value="PhoD"/>
    <property type="match status" value="1"/>
</dbReference>
<dbReference type="InterPro" id="IPR029052">
    <property type="entry name" value="Metallo-depent_PP-like"/>
</dbReference>
<evidence type="ECO:0000313" key="4">
    <source>
        <dbReference type="Proteomes" id="UP001165092"/>
    </source>
</evidence>
<dbReference type="Gene3D" id="3.60.21.70">
    <property type="entry name" value="PhoD-like phosphatase"/>
    <property type="match status" value="1"/>
</dbReference>
<proteinExistence type="predicted"/>
<dbReference type="InterPro" id="IPR038607">
    <property type="entry name" value="PhoD-like_sf"/>
</dbReference>
<dbReference type="PANTHER" id="PTHR43606">
    <property type="entry name" value="PHOSPHATASE, PUTATIVE (AFU_ORTHOLOGUE AFUA_6G08710)-RELATED"/>
    <property type="match status" value="1"/>
</dbReference>
<protein>
    <submittedName>
        <fullName evidence="3">Alkaline phosphatase</fullName>
    </submittedName>
</protein>
<dbReference type="InterPro" id="IPR018946">
    <property type="entry name" value="PhoD-like_MPP"/>
</dbReference>
<dbReference type="CDD" id="cd07389">
    <property type="entry name" value="MPP_PhoD"/>
    <property type="match status" value="1"/>
</dbReference>
<dbReference type="EMBL" id="BSQG01000001">
    <property type="protein sequence ID" value="GLU46941.1"/>
    <property type="molecule type" value="Genomic_DNA"/>
</dbReference>
<dbReference type="Gene3D" id="2.60.40.380">
    <property type="entry name" value="Purple acid phosphatase-like, N-terminal"/>
    <property type="match status" value="1"/>
</dbReference>
<organism evidence="3 4">
    <name type="scientific">Nocardiopsis ansamitocini</name>
    <dbReference type="NCBI Taxonomy" id="1670832"/>
    <lineage>
        <taxon>Bacteria</taxon>
        <taxon>Bacillati</taxon>
        <taxon>Actinomycetota</taxon>
        <taxon>Actinomycetes</taxon>
        <taxon>Streptosporangiales</taxon>
        <taxon>Nocardiopsidaceae</taxon>
        <taxon>Nocardiopsis</taxon>
    </lineage>
</organism>
<dbReference type="InterPro" id="IPR006311">
    <property type="entry name" value="TAT_signal"/>
</dbReference>
<accession>A0A9W6P4I4</accession>
<keyword evidence="4" id="KW-1185">Reference proteome</keyword>
<dbReference type="PANTHER" id="PTHR43606:SF2">
    <property type="entry name" value="ALKALINE PHOSPHATASE FAMILY PROTEIN (AFU_ORTHOLOGUE AFUA_5G03860)"/>
    <property type="match status" value="1"/>
</dbReference>
<dbReference type="PROSITE" id="PS51318">
    <property type="entry name" value="TAT"/>
    <property type="match status" value="1"/>
</dbReference>
<comment type="caution">
    <text evidence="3">The sequence shown here is derived from an EMBL/GenBank/DDBJ whole genome shotgun (WGS) entry which is preliminary data.</text>
</comment>
<dbReference type="Pfam" id="PF16655">
    <property type="entry name" value="PhoD_N"/>
    <property type="match status" value="1"/>
</dbReference>
<feature type="domain" description="PhoD-like phosphatase metallophosphatase" evidence="1">
    <location>
        <begin position="166"/>
        <end position="503"/>
    </location>
</feature>
<feature type="domain" description="Phospholipase D N-terminal" evidence="2">
    <location>
        <begin position="55"/>
        <end position="153"/>
    </location>
</feature>
<evidence type="ECO:0000313" key="3">
    <source>
        <dbReference type="EMBL" id="GLU46941.1"/>
    </source>
</evidence>
<gene>
    <name evidence="3" type="ORF">Nans01_12920</name>
</gene>
<dbReference type="AlphaFoldDB" id="A0A9W6P4I4"/>